<dbReference type="RefSeq" id="WP_330150908.1">
    <property type="nucleotide sequence ID" value="NZ_JAUZMZ010000017.1"/>
</dbReference>
<evidence type="ECO:0000313" key="9">
    <source>
        <dbReference type="Proteomes" id="UP001331936"/>
    </source>
</evidence>
<keyword evidence="9" id="KW-1185">Reference proteome</keyword>
<evidence type="ECO:0000313" key="8">
    <source>
        <dbReference type="EMBL" id="MEE2031468.1"/>
    </source>
</evidence>
<feature type="transmembrane region" description="Helical" evidence="6">
    <location>
        <begin position="31"/>
        <end position="52"/>
    </location>
</feature>
<feature type="transmembrane region" description="Helical" evidence="6">
    <location>
        <begin position="401"/>
        <end position="419"/>
    </location>
</feature>
<feature type="transmembrane region" description="Helical" evidence="6">
    <location>
        <begin position="188"/>
        <end position="207"/>
    </location>
</feature>
<feature type="transmembrane region" description="Helical" evidence="6">
    <location>
        <begin position="282"/>
        <end position="301"/>
    </location>
</feature>
<comment type="caution">
    <text evidence="8">The sequence shown here is derived from an EMBL/GenBank/DDBJ whole genome shotgun (WGS) entry which is preliminary data.</text>
</comment>
<dbReference type="PROSITE" id="PS50850">
    <property type="entry name" value="MFS"/>
    <property type="match status" value="1"/>
</dbReference>
<keyword evidence="3 6" id="KW-0812">Transmembrane</keyword>
<feature type="transmembrane region" description="Helical" evidence="6">
    <location>
        <begin position="308"/>
        <end position="326"/>
    </location>
</feature>
<dbReference type="InterPro" id="IPR036259">
    <property type="entry name" value="MFS_trans_sf"/>
</dbReference>
<evidence type="ECO:0000256" key="5">
    <source>
        <dbReference type="ARBA" id="ARBA00023136"/>
    </source>
</evidence>
<feature type="transmembrane region" description="Helical" evidence="6">
    <location>
        <begin position="162"/>
        <end position="182"/>
    </location>
</feature>
<dbReference type="PANTHER" id="PTHR23513">
    <property type="entry name" value="INTEGRAL MEMBRANE EFFLUX PROTEIN-RELATED"/>
    <property type="match status" value="1"/>
</dbReference>
<reference evidence="8 9" key="1">
    <citation type="submission" date="2023-08" db="EMBL/GenBank/DDBJ databases">
        <authorList>
            <person name="Girao M."/>
            <person name="Carvalho M.F."/>
        </authorList>
    </citation>
    <scope>NUCLEOTIDE SEQUENCE [LARGE SCALE GENOMIC DNA]</scope>
    <source>
        <strain evidence="8 9">CC-R104</strain>
    </source>
</reference>
<evidence type="ECO:0000256" key="4">
    <source>
        <dbReference type="ARBA" id="ARBA00022989"/>
    </source>
</evidence>
<evidence type="ECO:0000256" key="6">
    <source>
        <dbReference type="SAM" id="Phobius"/>
    </source>
</evidence>
<evidence type="ECO:0000256" key="2">
    <source>
        <dbReference type="ARBA" id="ARBA00022475"/>
    </source>
</evidence>
<dbReference type="PANTHER" id="PTHR23513:SF11">
    <property type="entry name" value="STAPHYLOFERRIN A TRANSPORTER"/>
    <property type="match status" value="1"/>
</dbReference>
<dbReference type="Proteomes" id="UP001331936">
    <property type="component" value="Unassembled WGS sequence"/>
</dbReference>
<evidence type="ECO:0000256" key="1">
    <source>
        <dbReference type="ARBA" id="ARBA00004651"/>
    </source>
</evidence>
<feature type="transmembrane region" description="Helical" evidence="6">
    <location>
        <begin position="64"/>
        <end position="86"/>
    </location>
</feature>
<keyword evidence="2" id="KW-1003">Cell membrane</keyword>
<feature type="domain" description="Major facilitator superfamily (MFS) profile" evidence="7">
    <location>
        <begin position="27"/>
        <end position="423"/>
    </location>
</feature>
<dbReference type="Pfam" id="PF07690">
    <property type="entry name" value="MFS_1"/>
    <property type="match status" value="1"/>
</dbReference>
<dbReference type="CDD" id="cd06173">
    <property type="entry name" value="MFS_MefA_like"/>
    <property type="match status" value="1"/>
</dbReference>
<evidence type="ECO:0000256" key="3">
    <source>
        <dbReference type="ARBA" id="ARBA00022692"/>
    </source>
</evidence>
<keyword evidence="5 6" id="KW-0472">Membrane</keyword>
<name>A0ABU7JN56_9NOCA</name>
<keyword evidence="4 6" id="KW-1133">Transmembrane helix</keyword>
<organism evidence="8 9">
    <name type="scientific">Rhodococcus chondri</name>
    <dbReference type="NCBI Taxonomy" id="3065941"/>
    <lineage>
        <taxon>Bacteria</taxon>
        <taxon>Bacillati</taxon>
        <taxon>Actinomycetota</taxon>
        <taxon>Actinomycetes</taxon>
        <taxon>Mycobacteriales</taxon>
        <taxon>Nocardiaceae</taxon>
        <taxon>Rhodococcus</taxon>
    </lineage>
</organism>
<feature type="transmembrane region" description="Helical" evidence="6">
    <location>
        <begin position="243"/>
        <end position="270"/>
    </location>
</feature>
<accession>A0ABU7JN56</accession>
<proteinExistence type="predicted"/>
<sequence length="439" mass="45455">MQNDTATARSEARRGWVRGPIRPFRFAQYRLLAGSLTLGLLAAGVWLVALVWQVIEIGGGPAQLSLVAAGPAVGIVLTSLAGGVLADRIPQRSILLVVFGARAALVAFAALLAVTGHVAFWHLALVGCAVGLANGFHYPAYSALLPSIVPPRDLLAANGIEGVLRPMCMQAAGPALAGAVVAVWSPGVALGLVAVLEAGAVLCLLALRPTPVRRDLTVESRHPLHAAVVDVAEGFRYMVRTPWLLTTLLFGSMTVLLLMGPIEVLIPFAIKQIPGGGPTDHAVVLAAFGVGGAVGSLAMASRRLPRRYLTVMILMWGVGCAPLAIVGVTGSIAVMAGAVFVVGALFSAPTVIWGTLLQRRVPPHLLGRVSSLDFFVSLVFMPVSMAIAGPVALAVGLAPAFLLAGTLPIVLAAAAIVAARMPRDELEHPLDVTVEQVPT</sequence>
<dbReference type="EMBL" id="JAUZMZ010000017">
    <property type="protein sequence ID" value="MEE2031468.1"/>
    <property type="molecule type" value="Genomic_DNA"/>
</dbReference>
<dbReference type="InterPro" id="IPR011701">
    <property type="entry name" value="MFS"/>
</dbReference>
<feature type="transmembrane region" description="Helical" evidence="6">
    <location>
        <begin position="93"/>
        <end position="114"/>
    </location>
</feature>
<comment type="subcellular location">
    <subcellularLocation>
        <location evidence="1">Cell membrane</location>
        <topology evidence="1">Multi-pass membrane protein</topology>
    </subcellularLocation>
</comment>
<feature type="transmembrane region" description="Helical" evidence="6">
    <location>
        <begin position="374"/>
        <end position="395"/>
    </location>
</feature>
<gene>
    <name evidence="8" type="ORF">Q8814_04965</name>
</gene>
<dbReference type="Gene3D" id="1.20.1250.20">
    <property type="entry name" value="MFS general substrate transporter like domains"/>
    <property type="match status" value="1"/>
</dbReference>
<dbReference type="SUPFAM" id="SSF103473">
    <property type="entry name" value="MFS general substrate transporter"/>
    <property type="match status" value="1"/>
</dbReference>
<protein>
    <submittedName>
        <fullName evidence="8">MFS transporter</fullName>
    </submittedName>
</protein>
<feature type="transmembrane region" description="Helical" evidence="6">
    <location>
        <begin position="332"/>
        <end position="353"/>
    </location>
</feature>
<dbReference type="InterPro" id="IPR020846">
    <property type="entry name" value="MFS_dom"/>
</dbReference>
<evidence type="ECO:0000259" key="7">
    <source>
        <dbReference type="PROSITE" id="PS50850"/>
    </source>
</evidence>
<feature type="transmembrane region" description="Helical" evidence="6">
    <location>
        <begin position="120"/>
        <end position="141"/>
    </location>
</feature>